<keyword evidence="17" id="KW-1185">Reference proteome</keyword>
<name>A0AAV5P4W0_CELCE</name>
<dbReference type="EMBL" id="CP041694">
    <property type="protein sequence ID" value="QDP75030.1"/>
    <property type="molecule type" value="Genomic_DNA"/>
</dbReference>
<sequence>MIEAWSVADVRAAEKPLLTAGVPLMERASFALATVVARDLARRRSIALPDGGRRDGRVTGARAVLLVGSGNNGGDTLHAGAYLARRGVEVLAVLTGEHAHAGGLAALRDAGGRVEVLVGSPDGAAHGDGHDDRHHDHLDPHVADRVAAQAARADVVLDGLVGIGARGALRGVAADLVERLTAVLDCGPAHGPEGLGRPWVVAVDAPSGIGVDDGTVPGPVLRADRTVTFGAAKPGLLLPPATHLAGHGAVVDIGLRLGAPGPHAPGADAAGLGAPGLGAPGLGAPGLGAPAPGAPAPGVPGPDAPAPDRGTMTPVVRRLEPADVAALWSVPGATDHKYTRGVVGVVAGTPTFPGAAVLVTTAAVRTGPGMVRYGGPDDATRAVLAARPEVVPAAGRVQSWVLGPGVPAVPGPGDDPVDDGGQHERARAALAAATATAATATDATTTDATPERVPAVVDAGALSLLPDRCPPSVVLTPHAGELATLLRAHGDDVTRTDVEAEPLRWARRAHEATGATVLLKGSATVVVGPEGAWSQADAPAWLATAGAGDVLAGILGTLLAAHAERVVREPGLAARLAAAAAVVHGLAAERANPGGPVAALDVADAVPGVVAELLAAR</sequence>
<keyword evidence="12" id="KW-0413">Isomerase</keyword>
<feature type="binding site" evidence="12">
    <location>
        <begin position="162"/>
        <end position="168"/>
    </location>
    <ligand>
        <name>(6S)-NADPHX</name>
        <dbReference type="ChEBI" id="CHEBI:64076"/>
    </ligand>
</feature>
<dbReference type="EMBL" id="BSTG01000001">
    <property type="protein sequence ID" value="GLY56355.1"/>
    <property type="molecule type" value="Genomic_DNA"/>
</dbReference>
<comment type="catalytic activity">
    <reaction evidence="9 11">
        <text>(6S)-NADHX + ADP = AMP + phosphate + NADH + H(+)</text>
        <dbReference type="Rhea" id="RHEA:32223"/>
        <dbReference type="ChEBI" id="CHEBI:15378"/>
        <dbReference type="ChEBI" id="CHEBI:43474"/>
        <dbReference type="ChEBI" id="CHEBI:57945"/>
        <dbReference type="ChEBI" id="CHEBI:64074"/>
        <dbReference type="ChEBI" id="CHEBI:456215"/>
        <dbReference type="ChEBI" id="CHEBI:456216"/>
        <dbReference type="EC" id="4.2.1.136"/>
    </reaction>
</comment>
<dbReference type="InterPro" id="IPR004443">
    <property type="entry name" value="YjeF_N_dom"/>
</dbReference>
<feature type="binding site" evidence="11">
    <location>
        <begin position="520"/>
        <end position="524"/>
    </location>
    <ligand>
        <name>AMP</name>
        <dbReference type="ChEBI" id="CHEBI:456215"/>
    </ligand>
</feature>
<dbReference type="PROSITE" id="PS51385">
    <property type="entry name" value="YJEF_N"/>
    <property type="match status" value="1"/>
</dbReference>
<evidence type="ECO:0000313" key="18">
    <source>
        <dbReference type="Proteomes" id="UP001165168"/>
    </source>
</evidence>
<evidence type="ECO:0000259" key="14">
    <source>
        <dbReference type="PROSITE" id="PS51385"/>
    </source>
</evidence>
<dbReference type="GO" id="GO:0110051">
    <property type="term" value="P:metabolite repair"/>
    <property type="evidence" value="ECO:0007669"/>
    <property type="project" value="TreeGrafter"/>
</dbReference>
<evidence type="ECO:0000256" key="1">
    <source>
        <dbReference type="ARBA" id="ARBA00006001"/>
    </source>
</evidence>
<comment type="subunit">
    <text evidence="11">Homotetramer.</text>
</comment>
<feature type="domain" description="YjeF C-terminal" evidence="13">
    <location>
        <begin position="320"/>
        <end position="613"/>
    </location>
</feature>
<keyword evidence="4 11" id="KW-0067">ATP-binding</keyword>
<dbReference type="Proteomes" id="UP000319068">
    <property type="component" value="Chromosome"/>
</dbReference>
<evidence type="ECO:0000313" key="16">
    <source>
        <dbReference type="EMBL" id="QDP75030.1"/>
    </source>
</evidence>
<evidence type="ECO:0000256" key="5">
    <source>
        <dbReference type="ARBA" id="ARBA00022857"/>
    </source>
</evidence>
<dbReference type="Pfam" id="PF01256">
    <property type="entry name" value="Carb_kinase"/>
    <property type="match status" value="2"/>
</dbReference>
<feature type="domain" description="YjeF N-terminal" evidence="14">
    <location>
        <begin position="5"/>
        <end position="261"/>
    </location>
</feature>
<dbReference type="SUPFAM" id="SSF64153">
    <property type="entry name" value="YjeF N-terminal domain-like"/>
    <property type="match status" value="1"/>
</dbReference>
<dbReference type="GO" id="GO:0052856">
    <property type="term" value="F:NAD(P)HX epimerase activity"/>
    <property type="evidence" value="ECO:0007669"/>
    <property type="project" value="UniProtKB-UniRule"/>
</dbReference>
<comment type="similarity">
    <text evidence="12">Belongs to the NnrE/AIBP family.</text>
</comment>
<dbReference type="GO" id="GO:0046496">
    <property type="term" value="P:nicotinamide nucleotide metabolic process"/>
    <property type="evidence" value="ECO:0007669"/>
    <property type="project" value="UniProtKB-UniRule"/>
</dbReference>
<organism evidence="15 18">
    <name type="scientific">Cellulosimicrobium cellulans</name>
    <name type="common">Arthrobacter luteus</name>
    <dbReference type="NCBI Taxonomy" id="1710"/>
    <lineage>
        <taxon>Bacteria</taxon>
        <taxon>Bacillati</taxon>
        <taxon>Actinomycetota</taxon>
        <taxon>Actinomycetes</taxon>
        <taxon>Micrococcales</taxon>
        <taxon>Promicromonosporaceae</taxon>
        <taxon>Cellulosimicrobium</taxon>
    </lineage>
</organism>
<proteinExistence type="inferred from homology"/>
<dbReference type="HAMAP" id="MF_01966">
    <property type="entry name" value="NADHX_epimerase"/>
    <property type="match status" value="1"/>
</dbReference>
<evidence type="ECO:0000256" key="8">
    <source>
        <dbReference type="ARBA" id="ARBA00025153"/>
    </source>
</evidence>
<keyword evidence="12" id="KW-0630">Potassium</keyword>
<dbReference type="GO" id="GO:0052855">
    <property type="term" value="F:ADP-dependent NAD(P)H-hydrate dehydratase activity"/>
    <property type="evidence" value="ECO:0007669"/>
    <property type="project" value="UniProtKB-UniRule"/>
</dbReference>
<dbReference type="InterPro" id="IPR000631">
    <property type="entry name" value="CARKD"/>
</dbReference>
<comment type="caution">
    <text evidence="12">Lacks conserved residue(s) required for the propagation of feature annotation.</text>
</comment>
<reference evidence="16 17" key="1">
    <citation type="submission" date="2019-07" db="EMBL/GenBank/DDBJ databases">
        <title>Complete Genome Sequence and Methylome Analysis of Arthrobacter luteus NEB113.</title>
        <authorList>
            <person name="Fomenkov A."/>
            <person name="Anton B.P."/>
            <person name="Vincze T."/>
            <person name="Roberts R.J."/>
        </authorList>
    </citation>
    <scope>NUCLEOTIDE SEQUENCE [LARGE SCALE GENOMIC DNA]</scope>
    <source>
        <strain evidence="16 17">NEB113</strain>
    </source>
</reference>
<dbReference type="Pfam" id="PF03853">
    <property type="entry name" value="YjeF_N"/>
    <property type="match status" value="1"/>
</dbReference>
<comment type="catalytic activity">
    <reaction evidence="12">
        <text>(6R)-NADPHX = (6S)-NADPHX</text>
        <dbReference type="Rhea" id="RHEA:32227"/>
        <dbReference type="ChEBI" id="CHEBI:64076"/>
        <dbReference type="ChEBI" id="CHEBI:64077"/>
        <dbReference type="EC" id="5.1.99.6"/>
    </reaction>
</comment>
<feature type="binding site" evidence="12">
    <location>
        <position position="72"/>
    </location>
    <ligand>
        <name>K(+)</name>
        <dbReference type="ChEBI" id="CHEBI:29103"/>
    </ligand>
</feature>
<feature type="binding site" evidence="12">
    <location>
        <position position="207"/>
    </location>
    <ligand>
        <name>K(+)</name>
        <dbReference type="ChEBI" id="CHEBI:29103"/>
    </ligand>
</feature>
<evidence type="ECO:0000256" key="7">
    <source>
        <dbReference type="ARBA" id="ARBA00023239"/>
    </source>
</evidence>
<dbReference type="PROSITE" id="PS51383">
    <property type="entry name" value="YJEF_C_3"/>
    <property type="match status" value="1"/>
</dbReference>
<dbReference type="GO" id="GO:0046872">
    <property type="term" value="F:metal ion binding"/>
    <property type="evidence" value="ECO:0007669"/>
    <property type="project" value="UniProtKB-KW"/>
</dbReference>
<evidence type="ECO:0000256" key="12">
    <source>
        <dbReference type="HAMAP-Rule" id="MF_01966"/>
    </source>
</evidence>
<keyword evidence="3 11" id="KW-0547">Nucleotide-binding</keyword>
<dbReference type="EC" id="5.1.99.6" evidence="12"/>
<feature type="binding site" evidence="11">
    <location>
        <position position="549"/>
    </location>
    <ligand>
        <name>(6S)-NADPHX</name>
        <dbReference type="ChEBI" id="CHEBI:64076"/>
    </ligand>
</feature>
<dbReference type="InterPro" id="IPR017953">
    <property type="entry name" value="Carbohydrate_kinase_pred_CS"/>
</dbReference>
<dbReference type="PANTHER" id="PTHR12592:SF0">
    <property type="entry name" value="ATP-DEPENDENT (S)-NAD(P)H-HYDRATE DEHYDRATASE"/>
    <property type="match status" value="1"/>
</dbReference>
<reference evidence="15" key="2">
    <citation type="submission" date="2023-03" db="EMBL/GenBank/DDBJ databases">
        <title>Cellulosimicrobium cellulans NBRC 103059.</title>
        <authorList>
            <person name="Ichikawa N."/>
            <person name="Sato H."/>
            <person name="Tonouchi N."/>
        </authorList>
    </citation>
    <scope>NUCLEOTIDE SEQUENCE</scope>
    <source>
        <strain evidence="15">NBRC 103059</strain>
    </source>
</reference>
<comment type="function">
    <text evidence="11">Catalyzes the dehydration of the S-form of NAD(P)HX at the expense of ADP, which is converted to AMP. Together with NAD(P)HX epimerase, which catalyzes the epimerization of the S- and R-forms, the enzyme allows the repair of both epimers of NAD(P)HX, a damaged form of NAD(P)H that is a result of enzymatic or heat-dependent hydration.</text>
</comment>
<dbReference type="Proteomes" id="UP001165168">
    <property type="component" value="Unassembled WGS sequence"/>
</dbReference>
<keyword evidence="6 11" id="KW-0520">NAD</keyword>
<evidence type="ECO:0000256" key="2">
    <source>
        <dbReference type="ARBA" id="ARBA00009524"/>
    </source>
</evidence>
<protein>
    <recommendedName>
        <fullName evidence="11 12">Multifunctional fusion protein</fullName>
    </recommendedName>
    <domain>
        <recommendedName>
            <fullName evidence="11">ADP-dependent (S)-NAD(P)H-hydrate dehydratase</fullName>
            <ecNumber evidence="11">4.2.1.136</ecNumber>
        </recommendedName>
        <alternativeName>
            <fullName evidence="11">ADP-dependent NAD(P)HX dehydratase</fullName>
        </alternativeName>
    </domain>
    <domain>
        <recommendedName>
            <fullName evidence="12">NAD(P)H-hydrate epimerase</fullName>
            <ecNumber evidence="12">5.1.99.6</ecNumber>
        </recommendedName>
        <alternativeName>
            <fullName evidence="12">NAD(P)HX epimerase</fullName>
        </alternativeName>
    </domain>
</protein>
<evidence type="ECO:0000259" key="13">
    <source>
        <dbReference type="PROSITE" id="PS51383"/>
    </source>
</evidence>
<comment type="similarity">
    <text evidence="1">In the N-terminal section; belongs to the NnrE/AIBP family.</text>
</comment>
<comment type="function">
    <text evidence="12">Catalyzes the epimerization of the S- and R-forms of NAD(P)HX, a damaged form of NAD(P)H that is a result of enzymatic or heat-dependent hydration. This is a prerequisite for the S-specific NAD(P)H-hydrate dehydratase to allow the repair of both epimers of NAD(P)HX.</text>
</comment>
<dbReference type="Gene3D" id="3.40.1190.20">
    <property type="match status" value="1"/>
</dbReference>
<dbReference type="RefSeq" id="WP_137280109.1">
    <property type="nucleotide sequence ID" value="NZ_BSTG01000001.1"/>
</dbReference>
<comment type="cofactor">
    <cofactor evidence="12">
        <name>K(+)</name>
        <dbReference type="ChEBI" id="CHEBI:29103"/>
    </cofactor>
    <text evidence="12">Binds 1 potassium ion per subunit.</text>
</comment>
<dbReference type="InterPro" id="IPR029056">
    <property type="entry name" value="Ribokinase-like"/>
</dbReference>
<evidence type="ECO:0000256" key="9">
    <source>
        <dbReference type="ARBA" id="ARBA00048238"/>
    </source>
</evidence>
<evidence type="ECO:0000256" key="4">
    <source>
        <dbReference type="ARBA" id="ARBA00022840"/>
    </source>
</evidence>
<comment type="catalytic activity">
    <reaction evidence="10 11">
        <text>(6S)-NADPHX + ADP = AMP + phosphate + NADPH + H(+)</text>
        <dbReference type="Rhea" id="RHEA:32235"/>
        <dbReference type="ChEBI" id="CHEBI:15378"/>
        <dbReference type="ChEBI" id="CHEBI:43474"/>
        <dbReference type="ChEBI" id="CHEBI:57783"/>
        <dbReference type="ChEBI" id="CHEBI:64076"/>
        <dbReference type="ChEBI" id="CHEBI:456215"/>
        <dbReference type="ChEBI" id="CHEBI:456216"/>
        <dbReference type="EC" id="4.2.1.136"/>
    </reaction>
</comment>
<keyword evidence="7 11" id="KW-0456">Lyase</keyword>
<evidence type="ECO:0000256" key="3">
    <source>
        <dbReference type="ARBA" id="ARBA00022741"/>
    </source>
</evidence>
<dbReference type="Gene3D" id="3.40.50.10260">
    <property type="entry name" value="YjeF N-terminal domain"/>
    <property type="match status" value="1"/>
</dbReference>
<feature type="binding site" evidence="12">
    <location>
        <begin position="71"/>
        <end position="75"/>
    </location>
    <ligand>
        <name>(6S)-NADPHX</name>
        <dbReference type="ChEBI" id="CHEBI:64076"/>
    </ligand>
</feature>
<dbReference type="EC" id="4.2.1.136" evidence="11"/>
<comment type="function">
    <text evidence="8">Bifunctional enzyme that catalyzes the epimerization of the S- and R-forms of NAD(P)HX and the dehydration of the S-form of NAD(P)HX at the expense of ADP, which is converted to AMP. This allows the repair of both epimers of NAD(P)HX, a damaged form of NAD(P)H that is a result of enzymatic or heat-dependent hydration.</text>
</comment>
<dbReference type="PANTHER" id="PTHR12592">
    <property type="entry name" value="ATP-DEPENDENT (S)-NAD(P)H-HYDRATE DEHYDRATASE FAMILY MEMBER"/>
    <property type="match status" value="1"/>
</dbReference>
<dbReference type="SUPFAM" id="SSF53613">
    <property type="entry name" value="Ribokinase-like"/>
    <property type="match status" value="1"/>
</dbReference>
<feature type="binding site" evidence="12">
    <location>
        <position position="158"/>
    </location>
    <ligand>
        <name>K(+)</name>
        <dbReference type="ChEBI" id="CHEBI:29103"/>
    </ligand>
</feature>
<comment type="cofactor">
    <cofactor evidence="11">
        <name>Mg(2+)</name>
        <dbReference type="ChEBI" id="CHEBI:18420"/>
    </cofactor>
</comment>
<feature type="binding site" evidence="11">
    <location>
        <position position="355"/>
    </location>
    <ligand>
        <name>(6S)-NADPHX</name>
        <dbReference type="ChEBI" id="CHEBI:64076"/>
    </ligand>
</feature>
<evidence type="ECO:0000313" key="17">
    <source>
        <dbReference type="Proteomes" id="UP000319068"/>
    </source>
</evidence>
<dbReference type="GO" id="GO:0005524">
    <property type="term" value="F:ATP binding"/>
    <property type="evidence" value="ECO:0007669"/>
    <property type="project" value="UniProtKB-KW"/>
</dbReference>
<dbReference type="CDD" id="cd01171">
    <property type="entry name" value="YXKO-related"/>
    <property type="match status" value="1"/>
</dbReference>
<keyword evidence="5 11" id="KW-0521">NADP</keyword>
<dbReference type="AlphaFoldDB" id="A0AAV5P4W0"/>
<comment type="similarity">
    <text evidence="2">In the C-terminal section; belongs to the NnrD/CARKD family.</text>
</comment>
<comment type="catalytic activity">
    <reaction evidence="12">
        <text>(6R)-NADHX = (6S)-NADHX</text>
        <dbReference type="Rhea" id="RHEA:32215"/>
        <dbReference type="ChEBI" id="CHEBI:64074"/>
        <dbReference type="ChEBI" id="CHEBI:64075"/>
        <dbReference type="EC" id="5.1.99.6"/>
    </reaction>
</comment>
<dbReference type="InterPro" id="IPR036652">
    <property type="entry name" value="YjeF_N_dom_sf"/>
</dbReference>
<comment type="similarity">
    <text evidence="11">Belongs to the NnrD/CARKD family.</text>
</comment>
<feature type="binding site" evidence="11">
    <location>
        <position position="478"/>
    </location>
    <ligand>
        <name>(6S)-NADPHX</name>
        <dbReference type="ChEBI" id="CHEBI:64076"/>
    </ligand>
</feature>
<evidence type="ECO:0000256" key="10">
    <source>
        <dbReference type="ARBA" id="ARBA00049209"/>
    </source>
</evidence>
<dbReference type="HAMAP" id="MF_01965">
    <property type="entry name" value="NADHX_dehydratase"/>
    <property type="match status" value="1"/>
</dbReference>
<accession>A0AAV5P4W0</accession>
<evidence type="ECO:0000313" key="15">
    <source>
        <dbReference type="EMBL" id="GLY56355.1"/>
    </source>
</evidence>
<feature type="binding site" evidence="11">
    <location>
        <position position="548"/>
    </location>
    <ligand>
        <name>AMP</name>
        <dbReference type="ChEBI" id="CHEBI:456215"/>
    </ligand>
</feature>
<feature type="binding site" evidence="12">
    <location>
        <position position="204"/>
    </location>
    <ligand>
        <name>(6S)-NADPHX</name>
        <dbReference type="ChEBI" id="CHEBI:64076"/>
    </ligand>
</feature>
<gene>
    <name evidence="12" type="primary">nnrE</name>
    <name evidence="11" type="synonym">nnrD</name>
    <name evidence="15" type="ORF">Ccel01_09570</name>
    <name evidence="16" type="ORF">FOG94_07585</name>
</gene>
<dbReference type="PROSITE" id="PS01050">
    <property type="entry name" value="YJEF_C_2"/>
    <property type="match status" value="1"/>
</dbReference>
<evidence type="ECO:0000256" key="6">
    <source>
        <dbReference type="ARBA" id="ARBA00023027"/>
    </source>
</evidence>
<evidence type="ECO:0000256" key="11">
    <source>
        <dbReference type="HAMAP-Rule" id="MF_01965"/>
    </source>
</evidence>
<keyword evidence="12" id="KW-0479">Metal-binding</keyword>
<feature type="binding site" evidence="11">
    <location>
        <position position="405"/>
    </location>
    <ligand>
        <name>(6S)-NADPHX</name>
        <dbReference type="ChEBI" id="CHEBI:64076"/>
    </ligand>
</feature>